<dbReference type="InterPro" id="IPR025996">
    <property type="entry name" value="MT1864/Rv1816-like_C"/>
</dbReference>
<protein>
    <submittedName>
        <fullName evidence="6">TetR/AcrR family transcriptional regulator</fullName>
    </submittedName>
</protein>
<name>A0A396YXZ3_9LEPT</name>
<reference evidence="7" key="1">
    <citation type="submission" date="2018-05" db="EMBL/GenBank/DDBJ databases">
        <title>Leptospira yasudae sp. nov. and Leptospira stimsonii sp. nov., two pathogenic species of the genus Leptospira isolated from environmental sources.</title>
        <authorList>
            <person name="Casanovas-Massana A."/>
            <person name="Hamond C."/>
            <person name="Santos L.A."/>
            <person name="Hacker K.P."/>
            <person name="Balassiano I."/>
            <person name="Medeiros M.A."/>
            <person name="Reis M.G."/>
            <person name="Ko A.I."/>
            <person name="Wunder E.A."/>
        </authorList>
    </citation>
    <scope>NUCLEOTIDE SEQUENCE [LARGE SCALE GENOMIC DNA]</scope>
    <source>
        <strain evidence="7">Yale</strain>
    </source>
</reference>
<sequence>MPVKKKVSRRQHLGVGRPFKKDGVTVREDLILAAAELLKTTPLEEISLRKVAALAGVSHVASYHHFENKNALLAAVAEKGFQKYFSSYQKELKKTDNDFIGRMRALGWTYIQFILNNQQFARIMFGGVDLHPALSAVSRRTYRQLHEIIRLGQRLGAIRPGNTREKTIAAWSMIHGIAMLFLEGRIKPKKTDKEMKEFIESVTEYAYVGMTMPSSSQTNRIDAKE</sequence>
<dbReference type="EMBL" id="QHCT01000007">
    <property type="protein sequence ID" value="RHX85790.1"/>
    <property type="molecule type" value="Genomic_DNA"/>
</dbReference>
<evidence type="ECO:0000313" key="6">
    <source>
        <dbReference type="EMBL" id="RHX85790.1"/>
    </source>
</evidence>
<dbReference type="GO" id="GO:0000976">
    <property type="term" value="F:transcription cis-regulatory region binding"/>
    <property type="evidence" value="ECO:0007669"/>
    <property type="project" value="TreeGrafter"/>
</dbReference>
<keyword evidence="2 4" id="KW-0238">DNA-binding</keyword>
<dbReference type="PRINTS" id="PR00455">
    <property type="entry name" value="HTHTETR"/>
</dbReference>
<dbReference type="SUPFAM" id="SSF46689">
    <property type="entry name" value="Homeodomain-like"/>
    <property type="match status" value="1"/>
</dbReference>
<evidence type="ECO:0000256" key="3">
    <source>
        <dbReference type="ARBA" id="ARBA00023163"/>
    </source>
</evidence>
<feature type="domain" description="HTH tetR-type" evidence="5">
    <location>
        <begin position="24"/>
        <end position="84"/>
    </location>
</feature>
<keyword evidence="1" id="KW-0805">Transcription regulation</keyword>
<dbReference type="SUPFAM" id="SSF48498">
    <property type="entry name" value="Tetracyclin repressor-like, C-terminal domain"/>
    <property type="match status" value="1"/>
</dbReference>
<dbReference type="PROSITE" id="PS50977">
    <property type="entry name" value="HTH_TETR_2"/>
    <property type="match status" value="1"/>
</dbReference>
<dbReference type="AlphaFoldDB" id="A0A396YXZ3"/>
<dbReference type="InterPro" id="IPR009057">
    <property type="entry name" value="Homeodomain-like_sf"/>
</dbReference>
<feature type="DNA-binding region" description="H-T-H motif" evidence="4">
    <location>
        <begin position="47"/>
        <end position="66"/>
    </location>
</feature>
<proteinExistence type="predicted"/>
<dbReference type="GO" id="GO:0003700">
    <property type="term" value="F:DNA-binding transcription factor activity"/>
    <property type="evidence" value="ECO:0007669"/>
    <property type="project" value="TreeGrafter"/>
</dbReference>
<keyword evidence="3" id="KW-0804">Transcription</keyword>
<comment type="caution">
    <text evidence="6">The sequence shown here is derived from an EMBL/GenBank/DDBJ whole genome shotgun (WGS) entry which is preliminary data.</text>
</comment>
<dbReference type="RefSeq" id="WP_118970252.1">
    <property type="nucleotide sequence ID" value="NZ_QHCT01000007.1"/>
</dbReference>
<dbReference type="Pfam" id="PF13305">
    <property type="entry name" value="TetR_C_33"/>
    <property type="match status" value="1"/>
</dbReference>
<dbReference type="OrthoDB" id="9179041at2"/>
<dbReference type="Pfam" id="PF00440">
    <property type="entry name" value="TetR_N"/>
    <property type="match status" value="1"/>
</dbReference>
<dbReference type="InterPro" id="IPR050109">
    <property type="entry name" value="HTH-type_TetR-like_transc_reg"/>
</dbReference>
<accession>A0A396YXZ3</accession>
<evidence type="ECO:0000313" key="7">
    <source>
        <dbReference type="Proteomes" id="UP000265798"/>
    </source>
</evidence>
<evidence type="ECO:0000256" key="1">
    <source>
        <dbReference type="ARBA" id="ARBA00023015"/>
    </source>
</evidence>
<dbReference type="InterPro" id="IPR036271">
    <property type="entry name" value="Tet_transcr_reg_TetR-rel_C_sf"/>
</dbReference>
<dbReference type="PANTHER" id="PTHR30055">
    <property type="entry name" value="HTH-TYPE TRANSCRIPTIONAL REGULATOR RUTR"/>
    <property type="match status" value="1"/>
</dbReference>
<organism evidence="6 7">
    <name type="scientific">Leptospira stimsonii</name>
    <dbReference type="NCBI Taxonomy" id="2202203"/>
    <lineage>
        <taxon>Bacteria</taxon>
        <taxon>Pseudomonadati</taxon>
        <taxon>Spirochaetota</taxon>
        <taxon>Spirochaetia</taxon>
        <taxon>Leptospirales</taxon>
        <taxon>Leptospiraceae</taxon>
        <taxon>Leptospira</taxon>
    </lineage>
</organism>
<evidence type="ECO:0000256" key="4">
    <source>
        <dbReference type="PROSITE-ProRule" id="PRU00335"/>
    </source>
</evidence>
<dbReference type="Gene3D" id="1.10.357.10">
    <property type="entry name" value="Tetracycline Repressor, domain 2"/>
    <property type="match status" value="1"/>
</dbReference>
<dbReference type="InterPro" id="IPR001647">
    <property type="entry name" value="HTH_TetR"/>
</dbReference>
<evidence type="ECO:0000259" key="5">
    <source>
        <dbReference type="PROSITE" id="PS50977"/>
    </source>
</evidence>
<gene>
    <name evidence="6" type="ORF">DLM75_19915</name>
</gene>
<dbReference type="PANTHER" id="PTHR30055:SF220">
    <property type="entry name" value="TETR-FAMILY REGULATORY PROTEIN"/>
    <property type="match status" value="1"/>
</dbReference>
<dbReference type="Proteomes" id="UP000265798">
    <property type="component" value="Unassembled WGS sequence"/>
</dbReference>
<evidence type="ECO:0000256" key="2">
    <source>
        <dbReference type="ARBA" id="ARBA00023125"/>
    </source>
</evidence>